<feature type="transmembrane region" description="Helical" evidence="1">
    <location>
        <begin position="20"/>
        <end position="44"/>
    </location>
</feature>
<proteinExistence type="predicted"/>
<organism evidence="2 3">
    <name type="scientific">Candidatus Harrisonbacteria bacterium RIFCSPLOWO2_01_FULL_40_28</name>
    <dbReference type="NCBI Taxonomy" id="1798406"/>
    <lineage>
        <taxon>Bacteria</taxon>
        <taxon>Candidatus Harrisoniibacteriota</taxon>
    </lineage>
</organism>
<evidence type="ECO:0000313" key="3">
    <source>
        <dbReference type="Proteomes" id="UP000178517"/>
    </source>
</evidence>
<dbReference type="STRING" id="1798406.A3A04_02370"/>
<sequence>MNNQLSNSRTNDMTTKEKGWSTRLLIVGFLIFGVTLLLYVGLLFGYRPILAQEINDKKAELTTLSKKVNTAEQDALLRFYSQFANLKSIFKNHVFASKLFQLFETHTHERTYYTSLNVDTKSRELLLQGITDSYENLAELGGLLEEAKDVHQVMLENAELTNKGVGFKIRMTLSQAFFTP</sequence>
<reference evidence="2 3" key="1">
    <citation type="journal article" date="2016" name="Nat. Commun.">
        <title>Thousands of microbial genomes shed light on interconnected biogeochemical processes in an aquifer system.</title>
        <authorList>
            <person name="Anantharaman K."/>
            <person name="Brown C.T."/>
            <person name="Hug L.A."/>
            <person name="Sharon I."/>
            <person name="Castelle C.J."/>
            <person name="Probst A.J."/>
            <person name="Thomas B.C."/>
            <person name="Singh A."/>
            <person name="Wilkins M.J."/>
            <person name="Karaoz U."/>
            <person name="Brodie E.L."/>
            <person name="Williams K.H."/>
            <person name="Hubbard S.S."/>
            <person name="Banfield J.F."/>
        </authorList>
    </citation>
    <scope>NUCLEOTIDE SEQUENCE [LARGE SCALE GENOMIC DNA]</scope>
</reference>
<accession>A0A1G1ZNH7</accession>
<name>A0A1G1ZNH7_9BACT</name>
<evidence type="ECO:0000313" key="2">
    <source>
        <dbReference type="EMBL" id="OGY66213.1"/>
    </source>
</evidence>
<keyword evidence="1" id="KW-0472">Membrane</keyword>
<evidence type="ECO:0000256" key="1">
    <source>
        <dbReference type="SAM" id="Phobius"/>
    </source>
</evidence>
<dbReference type="Proteomes" id="UP000178517">
    <property type="component" value="Unassembled WGS sequence"/>
</dbReference>
<keyword evidence="1" id="KW-0812">Transmembrane</keyword>
<protein>
    <submittedName>
        <fullName evidence="2">Uncharacterized protein</fullName>
    </submittedName>
</protein>
<comment type="caution">
    <text evidence="2">The sequence shown here is derived from an EMBL/GenBank/DDBJ whole genome shotgun (WGS) entry which is preliminary data.</text>
</comment>
<keyword evidence="1" id="KW-1133">Transmembrane helix</keyword>
<dbReference type="InterPro" id="IPR007813">
    <property type="entry name" value="PilN"/>
</dbReference>
<gene>
    <name evidence="2" type="ORF">A3A04_02370</name>
</gene>
<dbReference type="Pfam" id="PF05137">
    <property type="entry name" value="PilN"/>
    <property type="match status" value="1"/>
</dbReference>
<dbReference type="EMBL" id="MHJI01000009">
    <property type="protein sequence ID" value="OGY66213.1"/>
    <property type="molecule type" value="Genomic_DNA"/>
</dbReference>
<dbReference type="AlphaFoldDB" id="A0A1G1ZNH7"/>